<evidence type="ECO:0000313" key="2">
    <source>
        <dbReference type="Proteomes" id="UP000260970"/>
    </source>
</evidence>
<dbReference type="EMBL" id="QSUG01000015">
    <property type="protein sequence ID" value="RGN21252.1"/>
    <property type="molecule type" value="Genomic_DNA"/>
</dbReference>
<name>A0A3E5ALE8_9FIRM</name>
<organism evidence="1 2">
    <name type="scientific">Agathobacter rectalis</name>
    <dbReference type="NCBI Taxonomy" id="39491"/>
    <lineage>
        <taxon>Bacteria</taxon>
        <taxon>Bacillati</taxon>
        <taxon>Bacillota</taxon>
        <taxon>Clostridia</taxon>
        <taxon>Lachnospirales</taxon>
        <taxon>Lachnospiraceae</taxon>
        <taxon>Agathobacter</taxon>
    </lineage>
</organism>
<protein>
    <submittedName>
        <fullName evidence="1">Uncharacterized protein</fullName>
    </submittedName>
</protein>
<evidence type="ECO:0000313" key="1">
    <source>
        <dbReference type="EMBL" id="RGN21252.1"/>
    </source>
</evidence>
<dbReference type="Proteomes" id="UP000260970">
    <property type="component" value="Unassembled WGS sequence"/>
</dbReference>
<accession>A0A3E5ALE8</accession>
<sequence>MLDVNDIMQKDLHVVLLRDNYIHGMKYSYEEYLIDFLNSSKIKFDKGNKEFNRISSQAHGECDATNDIYEIDFKIFADTNHIGGKKNYSLGIVRMGGATFYTQPERVTGHIEYYDMLKLIRGKKVDFYRNIMEEEDDMYAPLIKFMKKIEMDKNILLFLPFQYYFEHSETTEEVGRLIAKCIAEEFRELVAYRKEITLKDTYIGFVSKDKFILLKENDGCVEYYDMIKTKNSRLYCDLVELSTPY</sequence>
<gene>
    <name evidence="1" type="ORF">DXB72_12955</name>
</gene>
<dbReference type="AlphaFoldDB" id="A0A3E5ALE8"/>
<comment type="caution">
    <text evidence="1">The sequence shown here is derived from an EMBL/GenBank/DDBJ whole genome shotgun (WGS) entry which is preliminary data.</text>
</comment>
<dbReference type="RefSeq" id="WP_117691016.1">
    <property type="nucleotide sequence ID" value="NZ_QSUE01000013.1"/>
</dbReference>
<reference evidence="1 2" key="1">
    <citation type="submission" date="2018-08" db="EMBL/GenBank/DDBJ databases">
        <title>A genome reference for cultivated species of the human gut microbiota.</title>
        <authorList>
            <person name="Zou Y."/>
            <person name="Xue W."/>
            <person name="Luo G."/>
        </authorList>
    </citation>
    <scope>NUCLEOTIDE SEQUENCE [LARGE SCALE GENOMIC DNA]</scope>
    <source>
        <strain evidence="1 2">OM05-6AA</strain>
    </source>
</reference>
<proteinExistence type="predicted"/>